<sequence>MKSLTRWLFPLLAILMLLLMVAWMAGVFNDAIEPGLQPQPVVTAKGGVPVEAQTIELFEAVPASVEAKQATLISSRLLARIVNVHVRAGDSVEEGQLLVELEQSDLLSRVSQARANVQSASARLTEARQALNRAQTLRDRGILAQADLDKAQANHDTLVAGLDSAQQGLQAAQAALDYASVRAPIQGRIVDRFAEPGDTVQPGMKLLSLYNPNSLRVEANVREALALTLTLGQALTVTIPALNKEMTAVIEELVPAGNPGSRSFLVKSRLEQGAGLLPGMYARVKVPAGEADILLIPAERVAQVGQLDLVWVAGEQGVERRYVRLGKTYPQGKVEVMSGLLPGDQVLSVQTQ</sequence>
<dbReference type="AlphaFoldDB" id="A0A9E5T3Q5"/>
<dbReference type="InterPro" id="IPR058647">
    <property type="entry name" value="BSH_CzcB-like"/>
</dbReference>
<gene>
    <name evidence="5" type="ORF">G8770_16775</name>
</gene>
<evidence type="ECO:0000259" key="3">
    <source>
        <dbReference type="Pfam" id="PF25954"/>
    </source>
</evidence>
<dbReference type="Gene3D" id="2.40.420.20">
    <property type="match status" value="1"/>
</dbReference>
<evidence type="ECO:0000259" key="4">
    <source>
        <dbReference type="Pfam" id="PF25973"/>
    </source>
</evidence>
<proteinExistence type="inferred from homology"/>
<dbReference type="RefSeq" id="WP_167189475.1">
    <property type="nucleotide sequence ID" value="NZ_JAAONZ010000015.1"/>
</dbReference>
<accession>A0A9E5T3Q5</accession>
<dbReference type="InterPro" id="IPR058792">
    <property type="entry name" value="Beta-barrel_RND_2"/>
</dbReference>
<protein>
    <submittedName>
        <fullName evidence="5">Efflux RND transporter periplasmic adaptor subunit</fullName>
    </submittedName>
</protein>
<feature type="domain" description="CzcB-like barrel-sandwich hybrid" evidence="4">
    <location>
        <begin position="72"/>
        <end position="206"/>
    </location>
</feature>
<dbReference type="Pfam" id="PF25954">
    <property type="entry name" value="Beta-barrel_RND_2"/>
    <property type="match status" value="1"/>
</dbReference>
<evidence type="ECO:0000256" key="2">
    <source>
        <dbReference type="SAM" id="Coils"/>
    </source>
</evidence>
<name>A0A9E5T3Q5_9GAMM</name>
<comment type="similarity">
    <text evidence="1">Belongs to the membrane fusion protein (MFP) (TC 8.A.1) family.</text>
</comment>
<dbReference type="PANTHER" id="PTHR30469:SF15">
    <property type="entry name" value="HLYD FAMILY OF SECRETION PROTEINS"/>
    <property type="match status" value="1"/>
</dbReference>
<feature type="domain" description="CusB-like beta-barrel" evidence="3">
    <location>
        <begin position="217"/>
        <end position="286"/>
    </location>
</feature>
<dbReference type="Proteomes" id="UP000787472">
    <property type="component" value="Unassembled WGS sequence"/>
</dbReference>
<evidence type="ECO:0000313" key="5">
    <source>
        <dbReference type="EMBL" id="NHO67204.1"/>
    </source>
</evidence>
<dbReference type="Gene3D" id="2.40.30.170">
    <property type="match status" value="1"/>
</dbReference>
<organism evidence="5 6">
    <name type="scientific">Pseudomaricurvus hydrocarbonicus</name>
    <dbReference type="NCBI Taxonomy" id="1470433"/>
    <lineage>
        <taxon>Bacteria</taxon>
        <taxon>Pseudomonadati</taxon>
        <taxon>Pseudomonadota</taxon>
        <taxon>Gammaproteobacteria</taxon>
        <taxon>Cellvibrionales</taxon>
        <taxon>Cellvibrionaceae</taxon>
        <taxon>Pseudomaricurvus</taxon>
    </lineage>
</organism>
<dbReference type="SUPFAM" id="SSF111369">
    <property type="entry name" value="HlyD-like secretion proteins"/>
    <property type="match status" value="1"/>
</dbReference>
<reference evidence="5" key="1">
    <citation type="submission" date="2020-03" db="EMBL/GenBank/DDBJ databases">
        <authorList>
            <person name="Guo F."/>
        </authorList>
    </citation>
    <scope>NUCLEOTIDE SEQUENCE</scope>
    <source>
        <strain evidence="5">JCM 30134</strain>
    </source>
</reference>
<dbReference type="NCBIfam" id="TIGR01730">
    <property type="entry name" value="RND_mfp"/>
    <property type="match status" value="1"/>
</dbReference>
<dbReference type="Pfam" id="PF25973">
    <property type="entry name" value="BSH_CzcB"/>
    <property type="match status" value="1"/>
</dbReference>
<dbReference type="GO" id="GO:0015562">
    <property type="term" value="F:efflux transmembrane transporter activity"/>
    <property type="evidence" value="ECO:0007669"/>
    <property type="project" value="TreeGrafter"/>
</dbReference>
<dbReference type="Gene3D" id="2.40.50.100">
    <property type="match status" value="1"/>
</dbReference>
<feature type="coiled-coil region" evidence="2">
    <location>
        <begin position="110"/>
        <end position="137"/>
    </location>
</feature>
<dbReference type="Gene3D" id="1.10.287.470">
    <property type="entry name" value="Helix hairpin bin"/>
    <property type="match status" value="1"/>
</dbReference>
<dbReference type="PANTHER" id="PTHR30469">
    <property type="entry name" value="MULTIDRUG RESISTANCE PROTEIN MDTA"/>
    <property type="match status" value="1"/>
</dbReference>
<keyword evidence="2" id="KW-0175">Coiled coil</keyword>
<dbReference type="EMBL" id="JAAONZ010000015">
    <property type="protein sequence ID" value="NHO67204.1"/>
    <property type="molecule type" value="Genomic_DNA"/>
</dbReference>
<dbReference type="InterPro" id="IPR006143">
    <property type="entry name" value="RND_pump_MFP"/>
</dbReference>
<comment type="caution">
    <text evidence="5">The sequence shown here is derived from an EMBL/GenBank/DDBJ whole genome shotgun (WGS) entry which is preliminary data.</text>
</comment>
<keyword evidence="6" id="KW-1185">Reference proteome</keyword>
<evidence type="ECO:0000256" key="1">
    <source>
        <dbReference type="ARBA" id="ARBA00009477"/>
    </source>
</evidence>
<dbReference type="GO" id="GO:1990281">
    <property type="term" value="C:efflux pump complex"/>
    <property type="evidence" value="ECO:0007669"/>
    <property type="project" value="TreeGrafter"/>
</dbReference>
<evidence type="ECO:0000313" key="6">
    <source>
        <dbReference type="Proteomes" id="UP000787472"/>
    </source>
</evidence>